<organism evidence="2 3">
    <name type="scientific">Rhizoclosmatium globosum</name>
    <dbReference type="NCBI Taxonomy" id="329046"/>
    <lineage>
        <taxon>Eukaryota</taxon>
        <taxon>Fungi</taxon>
        <taxon>Fungi incertae sedis</taxon>
        <taxon>Chytridiomycota</taxon>
        <taxon>Chytridiomycota incertae sedis</taxon>
        <taxon>Chytridiomycetes</taxon>
        <taxon>Chytridiales</taxon>
        <taxon>Chytriomycetaceae</taxon>
        <taxon>Rhizoclosmatium</taxon>
    </lineage>
</organism>
<dbReference type="Proteomes" id="UP000193642">
    <property type="component" value="Unassembled WGS sequence"/>
</dbReference>
<proteinExistence type="predicted"/>
<gene>
    <name evidence="2" type="ORF">BCR33DRAFT_782854</name>
</gene>
<sequence length="125" mass="11707">MSAPISSVAPVVAIATQGALANTLASLPTVVPSVTAPSANVTNASAESGSISASAAATALSSIPAVTGITKTYVPLAATSALPSPVAKSDAAGNTAASGNSANKANGAAGPILSVFGLFGAFLLL</sequence>
<accession>A0A1Y2CL84</accession>
<feature type="region of interest" description="Disordered" evidence="1">
    <location>
        <begin position="85"/>
        <end position="104"/>
    </location>
</feature>
<feature type="compositionally biased region" description="Low complexity" evidence="1">
    <location>
        <begin position="91"/>
        <end position="104"/>
    </location>
</feature>
<protein>
    <submittedName>
        <fullName evidence="2">Uncharacterized protein</fullName>
    </submittedName>
</protein>
<reference evidence="2 3" key="1">
    <citation type="submission" date="2016-07" db="EMBL/GenBank/DDBJ databases">
        <title>Pervasive Adenine N6-methylation of Active Genes in Fungi.</title>
        <authorList>
            <consortium name="DOE Joint Genome Institute"/>
            <person name="Mondo S.J."/>
            <person name="Dannebaum R.O."/>
            <person name="Kuo R.C."/>
            <person name="Labutti K."/>
            <person name="Haridas S."/>
            <person name="Kuo A."/>
            <person name="Salamov A."/>
            <person name="Ahrendt S.R."/>
            <person name="Lipzen A."/>
            <person name="Sullivan W."/>
            <person name="Andreopoulos W.B."/>
            <person name="Clum A."/>
            <person name="Lindquist E."/>
            <person name="Daum C."/>
            <person name="Ramamoorthy G.K."/>
            <person name="Gryganskyi A."/>
            <person name="Culley D."/>
            <person name="Magnuson J.K."/>
            <person name="James T.Y."/>
            <person name="O'Malley M.A."/>
            <person name="Stajich J.E."/>
            <person name="Spatafora J.W."/>
            <person name="Visel A."/>
            <person name="Grigoriev I.V."/>
        </authorList>
    </citation>
    <scope>NUCLEOTIDE SEQUENCE [LARGE SCALE GENOMIC DNA]</scope>
    <source>
        <strain evidence="2 3">JEL800</strain>
    </source>
</reference>
<evidence type="ECO:0000256" key="1">
    <source>
        <dbReference type="SAM" id="MobiDB-lite"/>
    </source>
</evidence>
<evidence type="ECO:0000313" key="2">
    <source>
        <dbReference type="EMBL" id="ORY47778.1"/>
    </source>
</evidence>
<name>A0A1Y2CL84_9FUNG</name>
<keyword evidence="3" id="KW-1185">Reference proteome</keyword>
<comment type="caution">
    <text evidence="2">The sequence shown here is derived from an EMBL/GenBank/DDBJ whole genome shotgun (WGS) entry which is preliminary data.</text>
</comment>
<dbReference type="AlphaFoldDB" id="A0A1Y2CL84"/>
<evidence type="ECO:0000313" key="3">
    <source>
        <dbReference type="Proteomes" id="UP000193642"/>
    </source>
</evidence>
<dbReference type="EMBL" id="MCGO01000013">
    <property type="protein sequence ID" value="ORY47778.1"/>
    <property type="molecule type" value="Genomic_DNA"/>
</dbReference>